<keyword evidence="3" id="KW-0862">Zinc</keyword>
<evidence type="ECO:0000313" key="7">
    <source>
        <dbReference type="WBParaSite" id="jg23002"/>
    </source>
</evidence>
<keyword evidence="2" id="KW-0863">Zinc-finger</keyword>
<keyword evidence="6" id="KW-1185">Reference proteome</keyword>
<protein>
    <submittedName>
        <fullName evidence="7">FLYWCH-type domain-containing protein</fullName>
    </submittedName>
</protein>
<evidence type="ECO:0000313" key="6">
    <source>
        <dbReference type="Proteomes" id="UP000887574"/>
    </source>
</evidence>
<evidence type="ECO:0000256" key="2">
    <source>
        <dbReference type="ARBA" id="ARBA00022771"/>
    </source>
</evidence>
<feature type="region of interest" description="Disordered" evidence="4">
    <location>
        <begin position="149"/>
        <end position="235"/>
    </location>
</feature>
<evidence type="ECO:0000256" key="1">
    <source>
        <dbReference type="ARBA" id="ARBA00022723"/>
    </source>
</evidence>
<feature type="domain" description="FLYWCH-type" evidence="5">
    <location>
        <begin position="6"/>
        <end position="71"/>
    </location>
</feature>
<evidence type="ECO:0000256" key="4">
    <source>
        <dbReference type="SAM" id="MobiDB-lite"/>
    </source>
</evidence>
<proteinExistence type="predicted"/>
<dbReference type="GO" id="GO:0008270">
    <property type="term" value="F:zinc ion binding"/>
    <property type="evidence" value="ECO:0007669"/>
    <property type="project" value="UniProtKB-KW"/>
</dbReference>
<dbReference type="AlphaFoldDB" id="A0A915DTH6"/>
<accession>A0A915DTH6</accession>
<evidence type="ECO:0000256" key="3">
    <source>
        <dbReference type="ARBA" id="ARBA00022833"/>
    </source>
</evidence>
<dbReference type="Gene3D" id="2.20.25.240">
    <property type="match status" value="1"/>
</dbReference>
<dbReference type="InterPro" id="IPR007588">
    <property type="entry name" value="Znf_FLYWCH"/>
</dbReference>
<name>A0A915DTH6_9BILA</name>
<sequence>MKFELLTSKKNKPMLRDSDGYIYWKIVARANRTYWRCIHYRAGCDGTNNTKCDGRAVTFDGKFELTTPHDHFEEENHAKKQALFSKDPFPQFRFTILNDEVEDYSNNNCPNDQCTELNTHNTGPLNLTNNNSNSKFSTTPTTIVVADYEDEDSSSNGQTFLVAKTSTRGKERARDNNSDGGDKNNSSGNQSETDNDTFEREKSLSANLNDRGESESSNRSGSQNSPSQNSPSESDQAMQFVLTKITSMIETADNAFKGHYEKLAKLTACLQGELVSLKNSELQTRKLHKIEKQRSDLYFRKYSHLKREAHNLRKRARQTTGSKKEG</sequence>
<feature type="compositionally biased region" description="Basic and acidic residues" evidence="4">
    <location>
        <begin position="168"/>
        <end position="182"/>
    </location>
</feature>
<feature type="compositionally biased region" description="Low complexity" evidence="4">
    <location>
        <begin position="217"/>
        <end position="234"/>
    </location>
</feature>
<dbReference type="WBParaSite" id="jg23002">
    <property type="protein sequence ID" value="jg23002"/>
    <property type="gene ID" value="jg23002"/>
</dbReference>
<evidence type="ECO:0000259" key="5">
    <source>
        <dbReference type="Pfam" id="PF04500"/>
    </source>
</evidence>
<organism evidence="6 7">
    <name type="scientific">Ditylenchus dipsaci</name>
    <dbReference type="NCBI Taxonomy" id="166011"/>
    <lineage>
        <taxon>Eukaryota</taxon>
        <taxon>Metazoa</taxon>
        <taxon>Ecdysozoa</taxon>
        <taxon>Nematoda</taxon>
        <taxon>Chromadorea</taxon>
        <taxon>Rhabditida</taxon>
        <taxon>Tylenchina</taxon>
        <taxon>Tylenchomorpha</taxon>
        <taxon>Sphaerularioidea</taxon>
        <taxon>Anguinidae</taxon>
        <taxon>Anguininae</taxon>
        <taxon>Ditylenchus</taxon>
    </lineage>
</organism>
<dbReference type="Pfam" id="PF04500">
    <property type="entry name" value="FLYWCH"/>
    <property type="match status" value="1"/>
</dbReference>
<reference evidence="7" key="1">
    <citation type="submission" date="2022-11" db="UniProtKB">
        <authorList>
            <consortium name="WormBaseParasite"/>
        </authorList>
    </citation>
    <scope>IDENTIFICATION</scope>
</reference>
<keyword evidence="1" id="KW-0479">Metal-binding</keyword>
<dbReference type="Proteomes" id="UP000887574">
    <property type="component" value="Unplaced"/>
</dbReference>